<proteinExistence type="predicted"/>
<gene>
    <name evidence="2" type="ORF">J5Y10_25985</name>
</gene>
<feature type="domain" description="CHAT" evidence="1">
    <location>
        <begin position="651"/>
        <end position="948"/>
    </location>
</feature>
<dbReference type="InterPro" id="IPR024983">
    <property type="entry name" value="CHAT_dom"/>
</dbReference>
<evidence type="ECO:0000259" key="1">
    <source>
        <dbReference type="Pfam" id="PF12770"/>
    </source>
</evidence>
<dbReference type="Pfam" id="PF12770">
    <property type="entry name" value="CHAT"/>
    <property type="match status" value="1"/>
</dbReference>
<protein>
    <submittedName>
        <fullName evidence="2">CHAT domain-containing protein</fullName>
    </submittedName>
</protein>
<organism evidence="2 3">
    <name type="scientific">Roseomonas indoligenes</name>
    <dbReference type="NCBI Taxonomy" id="2820811"/>
    <lineage>
        <taxon>Bacteria</taxon>
        <taxon>Pseudomonadati</taxon>
        <taxon>Pseudomonadota</taxon>
        <taxon>Alphaproteobacteria</taxon>
        <taxon>Acetobacterales</taxon>
        <taxon>Roseomonadaceae</taxon>
        <taxon>Roseomonas</taxon>
    </lineage>
</organism>
<evidence type="ECO:0000313" key="3">
    <source>
        <dbReference type="Proteomes" id="UP000677537"/>
    </source>
</evidence>
<keyword evidence="3" id="KW-1185">Reference proteome</keyword>
<dbReference type="RefSeq" id="WP_209377055.1">
    <property type="nucleotide sequence ID" value="NZ_JAGIZA010000032.1"/>
</dbReference>
<evidence type="ECO:0000313" key="2">
    <source>
        <dbReference type="EMBL" id="MBP0496261.1"/>
    </source>
</evidence>
<sequence length="949" mass="101307">MPSAERNTFEAAIGSLLRSGARAADERAVVQIEAALQRPQADEDRLRWLWAASCLLPPARRAQAAEEGLRAAQRRKDRAYVVMFTVNLAHARAEDPSDQGRVVRLLERAADAVRQLPARERDALLPDLVQGWLAVPSASARRGLPGAVERLAMAINGDHLAYPIARAQALILLANGILECRHVQGAQPDLRVAVLAAQEALRLAPGGTAHEANARLQFANALCLAETDDPVATLQHAQKLAEGAGQLRSGLGYGDAAERTAISWLTITRKLVSIRRDPAPELPTWVEAYLSAVPARANDAKRGAAALAVAQYYLDDAVRGDWRARGRAEEALDDALVCRPLSLFPLEAMVALAHRSALTPGVPGDRMLAEAKGLAAASGVAPLEYYYLLERALSGEIGAVRGVVDRAEEVLRSLPPSDTALACQLLEVVGVGRRRQDDLRGSLDAFRRCLEGHDALVAQAGSPVERAERVAAAGRVADETYRLLLELGLFAEALDLVERSKLRAHGLGAALRQGALVGDAGRRLSRELIEAQRALEALPISRFAERAAQARSLREVWRRLDKAAADAAPTPRDQAGASGTMVVVRATDDGGFAHLLPNHLVWDERDSVVPLPGFTREKLRGWLRRWEEDLCRPTDRRARAGRPADRTLSEIAAELGNIVFGPVVEAARGLDLDLRVVTVVPSGGLAVLPLQTARVDGGCLADVGLVRVAPSVGVWRAAMLKADRLTLPVARVFRGFGIEGLDLRSVSAELCAIARLFPPSAAGVELVEEGSVDDLRRALEGSRFVHVSGHGETVGVGDPARAGLSLGGSAVASARDLLSLDLDDTRLVSLSACQSAYHQALTSPDEFLGPAFALLAARSSAVTAALWNIDEIAATLFHVQMYRLLADGAEPIAAHGGAVTWIRGAAAADLLSFAAEHGLSEVVDGRLPVRGTAPFGSPQHWGSFVYIGH</sequence>
<comment type="caution">
    <text evidence="2">The sequence shown here is derived from an EMBL/GenBank/DDBJ whole genome shotgun (WGS) entry which is preliminary data.</text>
</comment>
<dbReference type="EMBL" id="JAGIZA010000032">
    <property type="protein sequence ID" value="MBP0496261.1"/>
    <property type="molecule type" value="Genomic_DNA"/>
</dbReference>
<accession>A0A940N5B9</accession>
<dbReference type="Proteomes" id="UP000677537">
    <property type="component" value="Unassembled WGS sequence"/>
</dbReference>
<dbReference type="AlphaFoldDB" id="A0A940N5B9"/>
<name>A0A940N5B9_9PROT</name>
<reference evidence="2" key="1">
    <citation type="submission" date="2021-03" db="EMBL/GenBank/DDBJ databases">
        <authorList>
            <person name="So Y."/>
        </authorList>
    </citation>
    <scope>NUCLEOTIDE SEQUENCE</scope>
    <source>
        <strain evidence="2">SG15</strain>
    </source>
</reference>